<evidence type="ECO:0000256" key="1">
    <source>
        <dbReference type="SAM" id="Phobius"/>
    </source>
</evidence>
<name>A0A226F516_FOLCA</name>
<dbReference type="Proteomes" id="UP000198287">
    <property type="component" value="Unassembled WGS sequence"/>
</dbReference>
<dbReference type="EMBL" id="LNIX01000001">
    <property type="protein sequence ID" value="OXA64905.1"/>
    <property type="molecule type" value="Genomic_DNA"/>
</dbReference>
<keyword evidence="2" id="KW-0732">Signal</keyword>
<feature type="transmembrane region" description="Helical" evidence="1">
    <location>
        <begin position="373"/>
        <end position="396"/>
    </location>
</feature>
<evidence type="ECO:0000256" key="2">
    <source>
        <dbReference type="SAM" id="SignalP"/>
    </source>
</evidence>
<dbReference type="AlphaFoldDB" id="A0A226F516"/>
<feature type="transmembrane region" description="Helical" evidence="1">
    <location>
        <begin position="312"/>
        <end position="333"/>
    </location>
</feature>
<gene>
    <name evidence="3" type="ORF">Fcan01_00538</name>
</gene>
<keyword evidence="1" id="KW-0812">Transmembrane</keyword>
<protein>
    <submittedName>
        <fullName evidence="3">Uncharacterized protein</fullName>
    </submittedName>
</protein>
<organism evidence="3 4">
    <name type="scientific">Folsomia candida</name>
    <name type="common">Springtail</name>
    <dbReference type="NCBI Taxonomy" id="158441"/>
    <lineage>
        <taxon>Eukaryota</taxon>
        <taxon>Metazoa</taxon>
        <taxon>Ecdysozoa</taxon>
        <taxon>Arthropoda</taxon>
        <taxon>Hexapoda</taxon>
        <taxon>Collembola</taxon>
        <taxon>Entomobryomorpha</taxon>
        <taxon>Isotomoidea</taxon>
        <taxon>Isotomidae</taxon>
        <taxon>Proisotominae</taxon>
        <taxon>Folsomia</taxon>
    </lineage>
</organism>
<feature type="chain" id="PRO_5012195153" evidence="2">
    <location>
        <begin position="20"/>
        <end position="491"/>
    </location>
</feature>
<evidence type="ECO:0000313" key="4">
    <source>
        <dbReference type="Proteomes" id="UP000198287"/>
    </source>
</evidence>
<accession>A0A226F516</accession>
<keyword evidence="4" id="KW-1185">Reference proteome</keyword>
<proteinExistence type="predicted"/>
<keyword evidence="1" id="KW-0472">Membrane</keyword>
<reference evidence="3 4" key="1">
    <citation type="submission" date="2015-12" db="EMBL/GenBank/DDBJ databases">
        <title>The genome of Folsomia candida.</title>
        <authorList>
            <person name="Faddeeva A."/>
            <person name="Derks M.F."/>
            <person name="Anvar Y."/>
            <person name="Smit S."/>
            <person name="Van Straalen N."/>
            <person name="Roelofs D."/>
        </authorList>
    </citation>
    <scope>NUCLEOTIDE SEQUENCE [LARGE SCALE GENOMIC DNA]</scope>
    <source>
        <strain evidence="3 4">VU population</strain>
        <tissue evidence="3">Whole body</tissue>
    </source>
</reference>
<keyword evidence="1" id="KW-1133">Transmembrane helix</keyword>
<comment type="caution">
    <text evidence="3">The sequence shown here is derived from an EMBL/GenBank/DDBJ whole genome shotgun (WGS) entry which is preliminary data.</text>
</comment>
<evidence type="ECO:0000313" key="3">
    <source>
        <dbReference type="EMBL" id="OXA64905.1"/>
    </source>
</evidence>
<sequence length="491" mass="55374">MKVTLILVLLGAVMTVGLAASQNLGEEGEIPHEIREVPQDGDNGIACTDALLWYNDTFCGGFTAAGCSTACNGHRTYTCAPTRCHCRIKKLNMSSQYFSLSQSLRRCLKYGQIFACLYSKWDAETNRVIPKKAGGQNLTRFSIFVHIFYSLSQIVAIVYNSSNLAETVEAVMLMEICLAGLAFRWEYTADPVAEQLLNYIINIPGNEVGIRRSSQMNFQAIFFGEHPNVANDANSNEETTRSKAGHYCHLCPTHSNLGGNLHLSHGNFHLLLDHSPPLQTSISVLPLLKSGRSSLTWPVRFIFAKVELVMSFWFLIPGLYYCMTILLFAISFLSVRLNAFKKMEEKLYATKILAYKKMQIENKLVSAAIRGRLLLVFAYLEPTTQILLALVVMMMYNSSDVHVFRVVAFFLAYIIVTMSCILIFTIAGKIRENSINWVKNYKARSSWERRVVRSLAPLRVEFGNNFVERLTPLVVQEFCIREVASTLILMR</sequence>
<feature type="transmembrane region" description="Helical" evidence="1">
    <location>
        <begin position="402"/>
        <end position="427"/>
    </location>
</feature>
<feature type="signal peptide" evidence="2">
    <location>
        <begin position="1"/>
        <end position="19"/>
    </location>
</feature>